<comment type="caution">
    <text evidence="4">The sequence shown here is derived from an EMBL/GenBank/DDBJ whole genome shotgun (WGS) entry which is preliminary data.</text>
</comment>
<keyword evidence="2" id="KW-0012">Acyltransferase</keyword>
<dbReference type="Pfam" id="PF09981">
    <property type="entry name" value="DUF2218"/>
    <property type="match status" value="1"/>
</dbReference>
<sequence length="254" mass="27447">MYYSAARVATDRPERYIKQLVSHLGDKASTELTEDGRGTITTSRGVCSLVPSPGRIDLIAKAEDVERLAAVEDVVGRHLVRFATRDQLTVDWAPLVRQAVEADDAALLALDSTAWTQGSGFPSYLARQRTSFFSEEKVPDQILVAHIGGDLAGYAGVAPKLKLPEAAHVFSIRGLAVAPEARRLGVASALLAAAERVAAERGARKLSLQVLGGNASAMRLYERHGYAVEGRFVDEFLIDGQYVDDLSLAKSVER</sequence>
<protein>
    <recommendedName>
        <fullName evidence="3">N-acetyltransferase domain-containing protein</fullName>
    </recommendedName>
</protein>
<dbReference type="PROSITE" id="PS51186">
    <property type="entry name" value="GNAT"/>
    <property type="match status" value="1"/>
</dbReference>
<organism evidence="4 5">
    <name type="scientific">Rugosimonospora africana</name>
    <dbReference type="NCBI Taxonomy" id="556532"/>
    <lineage>
        <taxon>Bacteria</taxon>
        <taxon>Bacillati</taxon>
        <taxon>Actinomycetota</taxon>
        <taxon>Actinomycetes</taxon>
        <taxon>Micromonosporales</taxon>
        <taxon>Micromonosporaceae</taxon>
        <taxon>Rugosimonospora</taxon>
    </lineage>
</organism>
<dbReference type="Pfam" id="PF00583">
    <property type="entry name" value="Acetyltransf_1"/>
    <property type="match status" value="1"/>
</dbReference>
<dbReference type="InterPro" id="IPR016181">
    <property type="entry name" value="Acyl_CoA_acyltransferase"/>
</dbReference>
<dbReference type="EMBL" id="BONZ01000061">
    <property type="protein sequence ID" value="GIH17933.1"/>
    <property type="molecule type" value="Genomic_DNA"/>
</dbReference>
<accession>A0A8J3QY18</accession>
<dbReference type="Proteomes" id="UP000642748">
    <property type="component" value="Unassembled WGS sequence"/>
</dbReference>
<evidence type="ECO:0000313" key="4">
    <source>
        <dbReference type="EMBL" id="GIH17933.1"/>
    </source>
</evidence>
<dbReference type="SUPFAM" id="SSF55729">
    <property type="entry name" value="Acyl-CoA N-acyltransferases (Nat)"/>
    <property type="match status" value="1"/>
</dbReference>
<evidence type="ECO:0000256" key="1">
    <source>
        <dbReference type="ARBA" id="ARBA00022679"/>
    </source>
</evidence>
<name>A0A8J3QY18_9ACTN</name>
<keyword evidence="5" id="KW-1185">Reference proteome</keyword>
<evidence type="ECO:0000256" key="2">
    <source>
        <dbReference type="ARBA" id="ARBA00023315"/>
    </source>
</evidence>
<dbReference type="Gene3D" id="3.40.630.30">
    <property type="match status" value="1"/>
</dbReference>
<dbReference type="CDD" id="cd04301">
    <property type="entry name" value="NAT_SF"/>
    <property type="match status" value="1"/>
</dbReference>
<dbReference type="PANTHER" id="PTHR43877">
    <property type="entry name" value="AMINOALKYLPHOSPHONATE N-ACETYLTRANSFERASE-RELATED-RELATED"/>
    <property type="match status" value="1"/>
</dbReference>
<evidence type="ECO:0000313" key="5">
    <source>
        <dbReference type="Proteomes" id="UP000642748"/>
    </source>
</evidence>
<dbReference type="AlphaFoldDB" id="A0A8J3QY18"/>
<dbReference type="InterPro" id="IPR050832">
    <property type="entry name" value="Bact_Acetyltransf"/>
</dbReference>
<dbReference type="Gene3D" id="3.30.310.50">
    <property type="entry name" value="Alpha-D-phosphohexomutase, C-terminal domain"/>
    <property type="match status" value="1"/>
</dbReference>
<dbReference type="InterPro" id="IPR014543">
    <property type="entry name" value="UCP028291"/>
</dbReference>
<proteinExistence type="predicted"/>
<dbReference type="InterPro" id="IPR000182">
    <property type="entry name" value="GNAT_dom"/>
</dbReference>
<dbReference type="GO" id="GO:0016747">
    <property type="term" value="F:acyltransferase activity, transferring groups other than amino-acyl groups"/>
    <property type="evidence" value="ECO:0007669"/>
    <property type="project" value="InterPro"/>
</dbReference>
<gene>
    <name evidence="4" type="ORF">Raf01_61050</name>
</gene>
<evidence type="ECO:0000259" key="3">
    <source>
        <dbReference type="PROSITE" id="PS51186"/>
    </source>
</evidence>
<dbReference type="RefSeq" id="WP_203921468.1">
    <property type="nucleotide sequence ID" value="NZ_BONZ01000061.1"/>
</dbReference>
<keyword evidence="1" id="KW-0808">Transferase</keyword>
<reference evidence="4" key="1">
    <citation type="submission" date="2021-01" db="EMBL/GenBank/DDBJ databases">
        <title>Whole genome shotgun sequence of Rugosimonospora africana NBRC 104875.</title>
        <authorList>
            <person name="Komaki H."/>
            <person name="Tamura T."/>
        </authorList>
    </citation>
    <scope>NUCLEOTIDE SEQUENCE</scope>
    <source>
        <strain evidence="4">NBRC 104875</strain>
    </source>
</reference>
<feature type="domain" description="N-acetyltransferase" evidence="3">
    <location>
        <begin position="94"/>
        <end position="253"/>
    </location>
</feature>